<accession>A0A495VNE9</accession>
<dbReference type="Pfam" id="PF12773">
    <property type="entry name" value="DZR"/>
    <property type="match status" value="1"/>
</dbReference>
<dbReference type="Proteomes" id="UP000269493">
    <property type="component" value="Unassembled WGS sequence"/>
</dbReference>
<dbReference type="EMBL" id="RBXN01000009">
    <property type="protein sequence ID" value="RKT49855.1"/>
    <property type="molecule type" value="Genomic_DNA"/>
</dbReference>
<dbReference type="OrthoDB" id="1099323at2"/>
<protein>
    <submittedName>
        <fullName evidence="2">Double zinc ribbon protein</fullName>
    </submittedName>
</protein>
<dbReference type="AlphaFoldDB" id="A0A495VNE9"/>
<evidence type="ECO:0000313" key="2">
    <source>
        <dbReference type="EMBL" id="RKT49855.1"/>
    </source>
</evidence>
<name>A0A495VNE9_9BACT</name>
<gene>
    <name evidence="2" type="ORF">BC742_2448</name>
</gene>
<organism evidence="2 3">
    <name type="scientific">Coprobacter fastidiosus NSB1 = JCM 33896</name>
    <dbReference type="NCBI Taxonomy" id="1349822"/>
    <lineage>
        <taxon>Bacteria</taxon>
        <taxon>Pseudomonadati</taxon>
        <taxon>Bacteroidota</taxon>
        <taxon>Bacteroidia</taxon>
        <taxon>Bacteroidales</taxon>
        <taxon>Barnesiellaceae</taxon>
        <taxon>Coprobacter</taxon>
    </lineage>
</organism>
<feature type="domain" description="DZANK-type" evidence="1">
    <location>
        <begin position="3"/>
        <end position="44"/>
    </location>
</feature>
<dbReference type="InterPro" id="IPR025874">
    <property type="entry name" value="DZR"/>
</dbReference>
<proteinExistence type="predicted"/>
<evidence type="ECO:0000313" key="3">
    <source>
        <dbReference type="Proteomes" id="UP000269493"/>
    </source>
</evidence>
<sequence>MNCQFCGQELPENAKFCFKCRRQIICMNCGERLIEGASICVFCGNEISIPNNNIEQNHIKYKETKTLKSFEATFSNETAGAVAKTFAQFLPLKKNIIGDTKEIFHDTQIEDVEDITPAKALLPVKQEELADKNPNINDIFKVRGDNDIYLHETSLKANSKVDYAGRLTILYLFYMQSNGTTEVPKTEVIAFLKKIGFNNDGNYRGWMSKMKALYNINNNCYCLCRAGEERAKEYLKDIFDGDKVDNWKLGDTSKGNYRSNNKANNIPKNSYSIEGSLNLNPSDNESLKSFIGKFKASNGFQYNLLFAYYLQKVIGKTNINANHIYTCYKNVGVKIPNNLYQSLVDTKNKKGWIDTSDMNNITVTISGENCVEQDLKK</sequence>
<evidence type="ECO:0000259" key="1">
    <source>
        <dbReference type="Pfam" id="PF12773"/>
    </source>
</evidence>
<keyword evidence="3" id="KW-1185">Reference proteome</keyword>
<reference evidence="2 3" key="1">
    <citation type="submission" date="2018-10" db="EMBL/GenBank/DDBJ databases">
        <title>Genomic Encyclopedia of Archaeal and Bacterial Type Strains, Phase II (KMG-II): from individual species to whole genera.</title>
        <authorList>
            <person name="Goeker M."/>
        </authorList>
    </citation>
    <scope>NUCLEOTIDE SEQUENCE [LARGE SCALE GENOMIC DNA]</scope>
    <source>
        <strain evidence="2 3">NSB1</strain>
    </source>
</reference>
<comment type="caution">
    <text evidence="2">The sequence shown here is derived from an EMBL/GenBank/DDBJ whole genome shotgun (WGS) entry which is preliminary data.</text>
</comment>
<dbReference type="RefSeq" id="WP_052330518.1">
    <property type="nucleotide sequence ID" value="NZ_KI440786.1"/>
</dbReference>